<evidence type="ECO:0000259" key="1">
    <source>
        <dbReference type="SMART" id="SM00198"/>
    </source>
</evidence>
<dbReference type="InterPro" id="IPR018244">
    <property type="entry name" value="Allrgn_V5/Tpx1_CS"/>
</dbReference>
<dbReference type="HOGENOM" id="CLU_035730_9_1_1"/>
<dbReference type="EMBL" id="KN847317">
    <property type="protein sequence ID" value="KIW60553.1"/>
    <property type="molecule type" value="Genomic_DNA"/>
</dbReference>
<dbReference type="RefSeq" id="XP_013321137.1">
    <property type="nucleotide sequence ID" value="XM_013465683.1"/>
</dbReference>
<dbReference type="AlphaFoldDB" id="A0A0D2FK96"/>
<dbReference type="SUPFAM" id="SSF55797">
    <property type="entry name" value="PR-1-like"/>
    <property type="match status" value="1"/>
</dbReference>
<gene>
    <name evidence="2" type="ORF">PV05_00761</name>
</gene>
<dbReference type="PROSITE" id="PS01009">
    <property type="entry name" value="CRISP_1"/>
    <property type="match status" value="1"/>
</dbReference>
<dbReference type="SMART" id="SM00198">
    <property type="entry name" value="SCP"/>
    <property type="match status" value="1"/>
</dbReference>
<name>A0A0D2FK96_9EURO</name>
<dbReference type="Proteomes" id="UP000054342">
    <property type="component" value="Unassembled WGS sequence"/>
</dbReference>
<dbReference type="GO" id="GO:0005576">
    <property type="term" value="C:extracellular region"/>
    <property type="evidence" value="ECO:0007669"/>
    <property type="project" value="InterPro"/>
</dbReference>
<organism evidence="2 3">
    <name type="scientific">Exophiala xenobiotica</name>
    <dbReference type="NCBI Taxonomy" id="348802"/>
    <lineage>
        <taxon>Eukaryota</taxon>
        <taxon>Fungi</taxon>
        <taxon>Dikarya</taxon>
        <taxon>Ascomycota</taxon>
        <taxon>Pezizomycotina</taxon>
        <taxon>Eurotiomycetes</taxon>
        <taxon>Chaetothyriomycetidae</taxon>
        <taxon>Chaetothyriales</taxon>
        <taxon>Herpotrichiellaceae</taxon>
        <taxon>Exophiala</taxon>
    </lineage>
</organism>
<dbReference type="InterPro" id="IPR001283">
    <property type="entry name" value="CRISP-related"/>
</dbReference>
<reference evidence="2 3" key="1">
    <citation type="submission" date="2015-01" db="EMBL/GenBank/DDBJ databases">
        <title>The Genome Sequence of Exophiala xenobiotica CBS118157.</title>
        <authorList>
            <consortium name="The Broad Institute Genomics Platform"/>
            <person name="Cuomo C."/>
            <person name="de Hoog S."/>
            <person name="Gorbushina A."/>
            <person name="Stielow B."/>
            <person name="Teixiera M."/>
            <person name="Abouelleil A."/>
            <person name="Chapman S.B."/>
            <person name="Priest M."/>
            <person name="Young S.K."/>
            <person name="Wortman J."/>
            <person name="Nusbaum C."/>
            <person name="Birren B."/>
        </authorList>
    </citation>
    <scope>NUCLEOTIDE SEQUENCE [LARGE SCALE GENOMIC DNA]</scope>
    <source>
        <strain evidence="2 3">CBS 118157</strain>
    </source>
</reference>
<protein>
    <recommendedName>
        <fullName evidence="1">SCP domain-containing protein</fullName>
    </recommendedName>
</protein>
<evidence type="ECO:0000313" key="3">
    <source>
        <dbReference type="Proteomes" id="UP000054342"/>
    </source>
</evidence>
<accession>A0A0D2FK96</accession>
<keyword evidence="3" id="KW-1185">Reference proteome</keyword>
<dbReference type="PRINTS" id="PR00837">
    <property type="entry name" value="V5TPXLIKE"/>
</dbReference>
<dbReference type="GeneID" id="25322669"/>
<dbReference type="PANTHER" id="PTHR10334">
    <property type="entry name" value="CYSTEINE-RICH SECRETORY PROTEIN-RELATED"/>
    <property type="match status" value="1"/>
</dbReference>
<dbReference type="InterPro" id="IPR014044">
    <property type="entry name" value="CAP_dom"/>
</dbReference>
<dbReference type="STRING" id="348802.A0A0D2FK96"/>
<dbReference type="InterPro" id="IPR035940">
    <property type="entry name" value="CAP_sf"/>
</dbReference>
<evidence type="ECO:0000313" key="2">
    <source>
        <dbReference type="EMBL" id="KIW60554.1"/>
    </source>
</evidence>
<dbReference type="Gene3D" id="3.40.33.10">
    <property type="entry name" value="CAP"/>
    <property type="match status" value="1"/>
</dbReference>
<sequence length="150" mass="16187">MSDLNPHQASALQMHNDARRAISAQTGHSRPDLAWDRGLEASAQRWADHLAQIEGFDHSGTPDVGENLYVIFPANIATVMAATQGWLDEAQYYHGQPVDGDFAQYGHYTQIIWPATTLVGIGAANTANGDRRIYVAQYSAAGNVAGASAY</sequence>
<feature type="domain" description="SCP" evidence="1">
    <location>
        <begin position="6"/>
        <end position="146"/>
    </location>
</feature>
<dbReference type="Pfam" id="PF00188">
    <property type="entry name" value="CAP"/>
    <property type="match status" value="1"/>
</dbReference>
<proteinExistence type="predicted"/>
<dbReference type="EMBL" id="KN847317">
    <property type="protein sequence ID" value="KIW60554.1"/>
    <property type="molecule type" value="Genomic_DNA"/>
</dbReference>
<dbReference type="OrthoDB" id="43654at2759"/>
<dbReference type="RefSeq" id="XP_013321138.1">
    <property type="nucleotide sequence ID" value="XM_013465684.1"/>
</dbReference>